<dbReference type="OrthoDB" id="5902829at2"/>
<organism evidence="2 3">
    <name type="scientific">Mycobacterium syngnathidarum</name>
    <dbReference type="NCBI Taxonomy" id="1908205"/>
    <lineage>
        <taxon>Bacteria</taxon>
        <taxon>Bacillati</taxon>
        <taxon>Actinomycetota</taxon>
        <taxon>Actinomycetes</taxon>
        <taxon>Mycobacteriales</taxon>
        <taxon>Mycobacteriaceae</taxon>
        <taxon>Mycobacterium</taxon>
    </lineage>
</organism>
<protein>
    <submittedName>
        <fullName evidence="2">Alpha/beta hydrolase</fullName>
    </submittedName>
</protein>
<dbReference type="SUPFAM" id="SSF53474">
    <property type="entry name" value="alpha/beta-Hydrolases"/>
    <property type="match status" value="1"/>
</dbReference>
<accession>A0A1Q9W8X5</accession>
<dbReference type="AlphaFoldDB" id="A0A1S1KL97"/>
<sequence>MHTEHTFEPTRSSVELPCGPVSYLTWATDLAAPAVVLLHGGGVDSASLSWGGIGPRLAEAGYRVIAPDHPGYGHTAPARLPVTQERLIAYVGEFVDALGLHSYAIGGLSLGGGMTIGHVLDRPGRVRGAMLLGSYGLMPRLSDGPLSGVRQLVTWATLRTGMLGAVTRRVGTNRRAMVRGMRALITDPDQVTDALMDQVMAQAGRPEGFQAFEQWQRDQVRWNRLRTDYTGQLASFRRPALIVHGDRDSGVPVARARTAAQLIPDAELEIVAGAGHWVQRDQPDAVLAAMTGFLGSLPGR</sequence>
<dbReference type="PRINTS" id="PR00412">
    <property type="entry name" value="EPOXHYDRLASE"/>
</dbReference>
<comment type="caution">
    <text evidence="2">The sequence shown here is derived from an EMBL/GenBank/DDBJ whole genome shotgun (WGS) entry which is preliminary data.</text>
</comment>
<dbReference type="InterPro" id="IPR000639">
    <property type="entry name" value="Epox_hydrolase-like"/>
</dbReference>
<keyword evidence="3" id="KW-1185">Reference proteome</keyword>
<dbReference type="EMBL" id="MLHV01000004">
    <property type="protein sequence ID" value="OHU06900.1"/>
    <property type="molecule type" value="Genomic_DNA"/>
</dbReference>
<dbReference type="Gene3D" id="3.40.50.1820">
    <property type="entry name" value="alpha/beta hydrolase"/>
    <property type="match status" value="1"/>
</dbReference>
<dbReference type="Pfam" id="PF00561">
    <property type="entry name" value="Abhydrolase_1"/>
    <property type="match status" value="1"/>
</dbReference>
<accession>A0A1S1KL97</accession>
<dbReference type="PANTHER" id="PTHR43689:SF8">
    <property type="entry name" value="ALPHA_BETA-HYDROLASES SUPERFAMILY PROTEIN"/>
    <property type="match status" value="1"/>
</dbReference>
<dbReference type="STRING" id="1908205.BKG60_18200"/>
<dbReference type="Proteomes" id="UP000179636">
    <property type="component" value="Unassembled WGS sequence"/>
</dbReference>
<feature type="domain" description="AB hydrolase-1" evidence="1">
    <location>
        <begin position="33"/>
        <end position="279"/>
    </location>
</feature>
<evidence type="ECO:0000313" key="3">
    <source>
        <dbReference type="Proteomes" id="UP000179636"/>
    </source>
</evidence>
<keyword evidence="2" id="KW-0378">Hydrolase</keyword>
<dbReference type="GO" id="GO:0016787">
    <property type="term" value="F:hydrolase activity"/>
    <property type="evidence" value="ECO:0007669"/>
    <property type="project" value="UniProtKB-KW"/>
</dbReference>
<dbReference type="InterPro" id="IPR029058">
    <property type="entry name" value="AB_hydrolase_fold"/>
</dbReference>
<dbReference type="PRINTS" id="PR00111">
    <property type="entry name" value="ABHYDROLASE"/>
</dbReference>
<evidence type="ECO:0000259" key="1">
    <source>
        <dbReference type="Pfam" id="PF00561"/>
    </source>
</evidence>
<gene>
    <name evidence="2" type="ORF">BKG61_06645</name>
</gene>
<evidence type="ECO:0000313" key="2">
    <source>
        <dbReference type="EMBL" id="OHU06900.1"/>
    </source>
</evidence>
<reference evidence="2 3" key="1">
    <citation type="submission" date="2016-10" db="EMBL/GenBank/DDBJ databases">
        <title>Evaluation of Human, Animal and Environmental Mycobacterium chelonae Isolates by Core Genome Phylogenomic Analysis, Targeted Gene Comparison, and Anti-microbial Susceptibility Patterns: A Tale of Mistaken Identities.</title>
        <authorList>
            <person name="Fogelson S.B."/>
            <person name="Camus A.C."/>
            <person name="Lorenz W."/>
            <person name="Vasireddy R."/>
            <person name="Vasireddy S."/>
            <person name="Smith T."/>
            <person name="Brown-Elliott B.A."/>
            <person name="Wallace R.J.Jr."/>
            <person name="Hasan N.A."/>
            <person name="Reischl U."/>
            <person name="Sanchez S."/>
        </authorList>
    </citation>
    <scope>NUCLEOTIDE SEQUENCE [LARGE SCALE GENOMIC DNA]</scope>
    <source>
        <strain evidence="2 3">24999</strain>
    </source>
</reference>
<dbReference type="InterPro" id="IPR000073">
    <property type="entry name" value="AB_hydrolase_1"/>
</dbReference>
<dbReference type="PANTHER" id="PTHR43689">
    <property type="entry name" value="HYDROLASE"/>
    <property type="match status" value="1"/>
</dbReference>
<name>A0A1S1KL97_9MYCO</name>
<proteinExistence type="predicted"/>